<proteinExistence type="predicted"/>
<reference evidence="3 4" key="1">
    <citation type="journal article" date="2014" name="Genome Announc.">
        <title>Draft genome sequence of the pathogenic fungus Scedosporium apiospermum.</title>
        <authorList>
            <person name="Vandeputte P."/>
            <person name="Ghamrawi S."/>
            <person name="Rechenmann M."/>
            <person name="Iltis A."/>
            <person name="Giraud S."/>
            <person name="Fleury M."/>
            <person name="Thornton C."/>
            <person name="Delhaes L."/>
            <person name="Meyer W."/>
            <person name="Papon N."/>
            <person name="Bouchara J.P."/>
        </authorList>
    </citation>
    <scope>NUCLEOTIDE SEQUENCE [LARGE SCALE GENOMIC DNA]</scope>
    <source>
        <strain evidence="3 4">IHEM 14462</strain>
    </source>
</reference>
<gene>
    <name evidence="3" type="ORF">SAPIO_CDS2676</name>
</gene>
<keyword evidence="2" id="KW-0732">Signal</keyword>
<dbReference type="AlphaFoldDB" id="A0A084GD00"/>
<dbReference type="RefSeq" id="XP_016645011.1">
    <property type="nucleotide sequence ID" value="XM_016785635.1"/>
</dbReference>
<evidence type="ECO:0008006" key="5">
    <source>
        <dbReference type="Google" id="ProtNLM"/>
    </source>
</evidence>
<dbReference type="OMA" id="YCNAAKA"/>
<feature type="compositionally biased region" description="Polar residues" evidence="1">
    <location>
        <begin position="91"/>
        <end position="103"/>
    </location>
</feature>
<protein>
    <recommendedName>
        <fullName evidence="5">GPI anchored serine-threonine rich protein</fullName>
    </recommendedName>
</protein>
<dbReference type="HOGENOM" id="CLU_104756_0_0_1"/>
<evidence type="ECO:0000313" key="4">
    <source>
        <dbReference type="Proteomes" id="UP000028545"/>
    </source>
</evidence>
<feature type="chain" id="PRO_5001775572" description="GPI anchored serine-threonine rich protein" evidence="2">
    <location>
        <begin position="17"/>
        <end position="156"/>
    </location>
</feature>
<evidence type="ECO:0000313" key="3">
    <source>
        <dbReference type="EMBL" id="KEZ45212.1"/>
    </source>
</evidence>
<comment type="caution">
    <text evidence="3">The sequence shown here is derived from an EMBL/GenBank/DDBJ whole genome shotgun (WGS) entry which is preliminary data.</text>
</comment>
<organism evidence="3 4">
    <name type="scientific">Pseudallescheria apiosperma</name>
    <name type="common">Scedosporium apiospermum</name>
    <dbReference type="NCBI Taxonomy" id="563466"/>
    <lineage>
        <taxon>Eukaryota</taxon>
        <taxon>Fungi</taxon>
        <taxon>Dikarya</taxon>
        <taxon>Ascomycota</taxon>
        <taxon>Pezizomycotina</taxon>
        <taxon>Sordariomycetes</taxon>
        <taxon>Hypocreomycetidae</taxon>
        <taxon>Microascales</taxon>
        <taxon>Microascaceae</taxon>
        <taxon>Scedosporium</taxon>
    </lineage>
</organism>
<sequence length="156" mass="15614">MKFFLPLALLAAAVSAQQECAAEVIVQTCLESEGNKFKACGATDYDCQCAAQQAISTCYNNCPGDSRKTEAEGQVSIYCGNASLYGNKATQKAATPTGNSAADSTDAPEASPTQGSDKSSTGDAAASETSKGGAAELAMNAGGVLLAVAGVMAVIV</sequence>
<feature type="compositionally biased region" description="Polar residues" evidence="1">
    <location>
        <begin position="111"/>
        <end position="128"/>
    </location>
</feature>
<dbReference type="GeneID" id="27721748"/>
<dbReference type="KEGG" id="sapo:SAPIO_CDS2676"/>
<name>A0A084GD00_PSEDA</name>
<evidence type="ECO:0000256" key="2">
    <source>
        <dbReference type="SAM" id="SignalP"/>
    </source>
</evidence>
<dbReference type="OrthoDB" id="2507140at2759"/>
<keyword evidence="4" id="KW-1185">Reference proteome</keyword>
<feature type="signal peptide" evidence="2">
    <location>
        <begin position="1"/>
        <end position="16"/>
    </location>
</feature>
<dbReference type="Proteomes" id="UP000028545">
    <property type="component" value="Unassembled WGS sequence"/>
</dbReference>
<feature type="region of interest" description="Disordered" evidence="1">
    <location>
        <begin position="91"/>
        <end position="128"/>
    </location>
</feature>
<accession>A0A084GD00</accession>
<dbReference type="EMBL" id="JOWA01000086">
    <property type="protein sequence ID" value="KEZ45212.1"/>
    <property type="molecule type" value="Genomic_DNA"/>
</dbReference>
<evidence type="ECO:0000256" key="1">
    <source>
        <dbReference type="SAM" id="MobiDB-lite"/>
    </source>
</evidence>
<dbReference type="VEuPathDB" id="FungiDB:SAPIO_CDS2676"/>